<dbReference type="Pfam" id="PF13432">
    <property type="entry name" value="TPR_16"/>
    <property type="match status" value="1"/>
</dbReference>
<dbReference type="SMART" id="SM00028">
    <property type="entry name" value="TPR"/>
    <property type="match status" value="4"/>
</dbReference>
<sequence length="536" mass="59919">MASQTVTAPNYDPRLIRAAIAMNENVLHVAEPLLRALLKENPFDVRAIRLFAELAGRIGRYQDAENLLRRAIELAPDFTPARANLALVLYRTERVTEALEELARVTTEDPDNLGNANLQAAAYGRIGEFDEALALYARVLQDAPNQPKVWMSYGHLLKTVGRLDEGIAAYRRALAIQPKSGQPCLGEVWWSLANLKTVRFSDEDMAAMRAALADEKVSPEDRWHLDFALGKAHEDRREAEAAFAHYAAGNALRKEQLRYKAAETTAAVDAAIALATPELFARYAGAGCPAQDPIFVLGMPRAGSTLVEQILSSHSAVEGTSELPDIGILARTLEHYPQNLAAIDPAKLRDLGEQYLERTRVQRHTARPLFIDKLPNNWLYVPFIRLILPNAKIIDARRHPLSCCFSNFKQHFARGQGFSYSLEDMGAYYRDYVRLMAHLDRVIPGAVHRVIYERMVEETETEVRALLDACGLPFEPACLAFYETERAVRTPSSEQVRQPIFREGTEAWKPFEPFLDPLKSALGDVLTAYPAAPSGW</sequence>
<feature type="repeat" description="TPR" evidence="2">
    <location>
        <begin position="147"/>
        <end position="180"/>
    </location>
</feature>
<dbReference type="PANTHER" id="PTHR12788:SF10">
    <property type="entry name" value="PROTEIN-TYROSINE SULFOTRANSFERASE"/>
    <property type="match status" value="1"/>
</dbReference>
<dbReference type="Gene3D" id="3.40.50.300">
    <property type="entry name" value="P-loop containing nucleotide triphosphate hydrolases"/>
    <property type="match status" value="1"/>
</dbReference>
<feature type="repeat" description="TPR" evidence="2">
    <location>
        <begin position="45"/>
        <end position="78"/>
    </location>
</feature>
<keyword evidence="2" id="KW-0802">TPR repeat</keyword>
<dbReference type="Proteomes" id="UP000321464">
    <property type="component" value="Unassembled WGS sequence"/>
</dbReference>
<reference evidence="3 4" key="1">
    <citation type="submission" date="2019-07" db="EMBL/GenBank/DDBJ databases">
        <title>Whole genome shotgun sequence of Novosphingobium sediminis NBRC 106119.</title>
        <authorList>
            <person name="Hosoyama A."/>
            <person name="Uohara A."/>
            <person name="Ohji S."/>
            <person name="Ichikawa N."/>
        </authorList>
    </citation>
    <scope>NUCLEOTIDE SEQUENCE [LARGE SCALE GENOMIC DNA]</scope>
    <source>
        <strain evidence="3 4">NBRC 106119</strain>
    </source>
</reference>
<gene>
    <name evidence="3" type="ORF">NSE01_16900</name>
</gene>
<dbReference type="SUPFAM" id="SSF48452">
    <property type="entry name" value="TPR-like"/>
    <property type="match status" value="1"/>
</dbReference>
<evidence type="ECO:0000313" key="3">
    <source>
        <dbReference type="EMBL" id="GEN99857.1"/>
    </source>
</evidence>
<evidence type="ECO:0000256" key="1">
    <source>
        <dbReference type="ARBA" id="ARBA00022679"/>
    </source>
</evidence>
<organism evidence="3 4">
    <name type="scientific">Novosphingobium sediminis</name>
    <dbReference type="NCBI Taxonomy" id="707214"/>
    <lineage>
        <taxon>Bacteria</taxon>
        <taxon>Pseudomonadati</taxon>
        <taxon>Pseudomonadota</taxon>
        <taxon>Alphaproteobacteria</taxon>
        <taxon>Sphingomonadales</taxon>
        <taxon>Sphingomonadaceae</taxon>
        <taxon>Novosphingobium</taxon>
    </lineage>
</organism>
<evidence type="ECO:0000313" key="4">
    <source>
        <dbReference type="Proteomes" id="UP000321464"/>
    </source>
</evidence>
<dbReference type="Pfam" id="PF13469">
    <property type="entry name" value="Sulfotransfer_3"/>
    <property type="match status" value="1"/>
</dbReference>
<accession>A0A512AJG1</accession>
<dbReference type="PROSITE" id="PS50005">
    <property type="entry name" value="TPR"/>
    <property type="match status" value="2"/>
</dbReference>
<dbReference type="InterPro" id="IPR027417">
    <property type="entry name" value="P-loop_NTPase"/>
</dbReference>
<dbReference type="EMBL" id="BJYR01000012">
    <property type="protein sequence ID" value="GEN99857.1"/>
    <property type="molecule type" value="Genomic_DNA"/>
</dbReference>
<protein>
    <submittedName>
        <fullName evidence="3">Uncharacterized protein</fullName>
    </submittedName>
</protein>
<dbReference type="GO" id="GO:0008476">
    <property type="term" value="F:protein-tyrosine sulfotransferase activity"/>
    <property type="evidence" value="ECO:0007669"/>
    <property type="project" value="InterPro"/>
</dbReference>
<evidence type="ECO:0000256" key="2">
    <source>
        <dbReference type="PROSITE-ProRule" id="PRU00339"/>
    </source>
</evidence>
<dbReference type="InterPro" id="IPR026634">
    <property type="entry name" value="TPST-like"/>
</dbReference>
<keyword evidence="4" id="KW-1185">Reference proteome</keyword>
<keyword evidence="1" id="KW-0808">Transferase</keyword>
<dbReference type="SUPFAM" id="SSF52540">
    <property type="entry name" value="P-loop containing nucleoside triphosphate hydrolases"/>
    <property type="match status" value="1"/>
</dbReference>
<dbReference type="Pfam" id="PF14559">
    <property type="entry name" value="TPR_19"/>
    <property type="match status" value="1"/>
</dbReference>
<dbReference type="RefSeq" id="WP_174812020.1">
    <property type="nucleotide sequence ID" value="NZ_BJYR01000012.1"/>
</dbReference>
<proteinExistence type="predicted"/>
<comment type="caution">
    <text evidence="3">The sequence shown here is derived from an EMBL/GenBank/DDBJ whole genome shotgun (WGS) entry which is preliminary data.</text>
</comment>
<name>A0A512AJG1_9SPHN</name>
<dbReference type="InterPro" id="IPR019734">
    <property type="entry name" value="TPR_rpt"/>
</dbReference>
<dbReference type="Gene3D" id="1.25.40.10">
    <property type="entry name" value="Tetratricopeptide repeat domain"/>
    <property type="match status" value="1"/>
</dbReference>
<dbReference type="InterPro" id="IPR011990">
    <property type="entry name" value="TPR-like_helical_dom_sf"/>
</dbReference>
<dbReference type="PANTHER" id="PTHR12788">
    <property type="entry name" value="PROTEIN-TYROSINE SULFOTRANSFERASE 2"/>
    <property type="match status" value="1"/>
</dbReference>
<dbReference type="AlphaFoldDB" id="A0A512AJG1"/>